<comment type="caution">
    <text evidence="3">The sequence shown here is derived from an EMBL/GenBank/DDBJ whole genome shotgun (WGS) entry which is preliminary data.</text>
</comment>
<name>A0A8T2ME89_ASTMX</name>
<evidence type="ECO:0000259" key="2">
    <source>
        <dbReference type="Pfam" id="PF05699"/>
    </source>
</evidence>
<evidence type="ECO:0000256" key="1">
    <source>
        <dbReference type="SAM" id="MobiDB-lite"/>
    </source>
</evidence>
<organism evidence="3 4">
    <name type="scientific">Astyanax mexicanus</name>
    <name type="common">Blind cave fish</name>
    <name type="synonym">Astyanax fasciatus mexicanus</name>
    <dbReference type="NCBI Taxonomy" id="7994"/>
    <lineage>
        <taxon>Eukaryota</taxon>
        <taxon>Metazoa</taxon>
        <taxon>Chordata</taxon>
        <taxon>Craniata</taxon>
        <taxon>Vertebrata</taxon>
        <taxon>Euteleostomi</taxon>
        <taxon>Actinopterygii</taxon>
        <taxon>Neopterygii</taxon>
        <taxon>Teleostei</taxon>
        <taxon>Ostariophysi</taxon>
        <taxon>Characiformes</taxon>
        <taxon>Characoidei</taxon>
        <taxon>Acestrorhamphidae</taxon>
        <taxon>Acestrorhamphinae</taxon>
        <taxon>Astyanax</taxon>
    </lineage>
</organism>
<accession>A0A8T2ME89</accession>
<gene>
    <name evidence="3" type="ORF">AMEX_G1004</name>
</gene>
<dbReference type="PANTHER" id="PTHR46481">
    <property type="entry name" value="ZINC FINGER BED DOMAIN-CONTAINING PROTEIN 4"/>
    <property type="match status" value="1"/>
</dbReference>
<dbReference type="Proteomes" id="UP000752171">
    <property type="component" value="Unassembled WGS sequence"/>
</dbReference>
<dbReference type="AlphaFoldDB" id="A0A8T2ME89"/>
<feature type="domain" description="HAT C-terminal dimerisation" evidence="2">
    <location>
        <begin position="149"/>
        <end position="229"/>
    </location>
</feature>
<dbReference type="Pfam" id="PF05699">
    <property type="entry name" value="Dimer_Tnp_hAT"/>
    <property type="match status" value="1"/>
</dbReference>
<feature type="region of interest" description="Disordered" evidence="1">
    <location>
        <begin position="90"/>
        <end position="120"/>
    </location>
</feature>
<feature type="compositionally biased region" description="Low complexity" evidence="1">
    <location>
        <begin position="91"/>
        <end position="120"/>
    </location>
</feature>
<evidence type="ECO:0000313" key="3">
    <source>
        <dbReference type="EMBL" id="KAG9282359.1"/>
    </source>
</evidence>
<dbReference type="InterPro" id="IPR012337">
    <property type="entry name" value="RNaseH-like_sf"/>
</dbReference>
<evidence type="ECO:0000313" key="4">
    <source>
        <dbReference type="Proteomes" id="UP000752171"/>
    </source>
</evidence>
<reference evidence="3 4" key="1">
    <citation type="submission" date="2021-07" db="EMBL/GenBank/DDBJ databases">
        <authorList>
            <person name="Imarazene B."/>
            <person name="Zahm M."/>
            <person name="Klopp C."/>
            <person name="Cabau C."/>
            <person name="Beille S."/>
            <person name="Jouanno E."/>
            <person name="Castinel A."/>
            <person name="Lluch J."/>
            <person name="Gil L."/>
            <person name="Kuchtly C."/>
            <person name="Lopez Roques C."/>
            <person name="Donnadieu C."/>
            <person name="Parrinello H."/>
            <person name="Journot L."/>
            <person name="Du K."/>
            <person name="Schartl M."/>
            <person name="Retaux S."/>
            <person name="Guiguen Y."/>
        </authorList>
    </citation>
    <scope>NUCLEOTIDE SEQUENCE [LARGE SCALE GENOMIC DNA]</scope>
    <source>
        <strain evidence="3">Pach_M1</strain>
        <tissue evidence="3">Testis</tissue>
    </source>
</reference>
<dbReference type="InterPro" id="IPR052035">
    <property type="entry name" value="ZnF_BED_domain_contain"/>
</dbReference>
<protein>
    <submittedName>
        <fullName evidence="3">Zinc finger BED domain-containing protein 1-like</fullName>
    </submittedName>
</protein>
<proteinExistence type="predicted"/>
<dbReference type="PANTHER" id="PTHR46481:SF9">
    <property type="entry name" value="ZINC FINGER BED DOMAIN-CONTAINING PROTEIN 1-LIKE"/>
    <property type="match status" value="1"/>
</dbReference>
<dbReference type="EMBL" id="JAICCE010000001">
    <property type="protein sequence ID" value="KAG9282359.1"/>
    <property type="molecule type" value="Genomic_DNA"/>
</dbReference>
<dbReference type="InterPro" id="IPR008906">
    <property type="entry name" value="HATC_C_dom"/>
</dbReference>
<dbReference type="SUPFAM" id="SSF53098">
    <property type="entry name" value="Ribonuclease H-like"/>
    <property type="match status" value="1"/>
</dbReference>
<dbReference type="GO" id="GO:0046983">
    <property type="term" value="F:protein dimerization activity"/>
    <property type="evidence" value="ECO:0007669"/>
    <property type="project" value="InterPro"/>
</dbReference>
<sequence>MVSLTTDALRPFEEVTKEISTEKHASVSKVIPLVTLLRRSTATHESQGIKLAAELSSQCQHRFRAIETFYGLAVSTILDTRFKKPWSVNQTSVSAPEPSTSSATSSVSVAAPATTSSSPAAKGGIWAEFDSQVLASQEHRTPGTDAFIEMRRYSEEKPIPRDGDPLLWWKTNEPTFPCLSKLAKKHLTVIATSVPAERIFSKAGQLVSERRSSLKGKNVNMLLFLNKNL</sequence>